<gene>
    <name evidence="1" type="ORF">CGLO_08259</name>
</gene>
<dbReference type="HOGENOM" id="CLU_1786697_0_0_1"/>
<accession>T0K9B3</accession>
<evidence type="ECO:0000313" key="1">
    <source>
        <dbReference type="EMBL" id="EQB52137.1"/>
    </source>
</evidence>
<sequence length="145" mass="15822">MRRFLRPKARKGVEVEGIPAPRHQAVGIHSITLLTRDLQLTAINSLNKKDDLGADVASATNYRMTDLQSLNGTIFRPPLGGMLCAAGEERRPVVCNTIPEKASTMHWESRTVFCFKTSKVAFCPSHAGGDTGSITKLRANRGYGP</sequence>
<name>T0K9B3_COLGC</name>
<dbReference type="Proteomes" id="UP000015530">
    <property type="component" value="Unassembled WGS sequence"/>
</dbReference>
<organism evidence="1 2">
    <name type="scientific">Colletotrichum gloeosporioides (strain Cg-14)</name>
    <name type="common">Anthracnose fungus</name>
    <name type="synonym">Glomerella cingulata</name>
    <dbReference type="NCBI Taxonomy" id="1237896"/>
    <lineage>
        <taxon>Eukaryota</taxon>
        <taxon>Fungi</taxon>
        <taxon>Dikarya</taxon>
        <taxon>Ascomycota</taxon>
        <taxon>Pezizomycotina</taxon>
        <taxon>Sordariomycetes</taxon>
        <taxon>Hypocreomycetidae</taxon>
        <taxon>Glomerellales</taxon>
        <taxon>Glomerellaceae</taxon>
        <taxon>Colletotrichum</taxon>
        <taxon>Colletotrichum gloeosporioides species complex</taxon>
    </lineage>
</organism>
<reference evidence="2" key="1">
    <citation type="journal article" date="2013" name="Mol. Plant Microbe Interact.">
        <title>Global aspects of pacC regulation of pathogenicity genes in Colletotrichum gloeosporioides as revealed by transcriptome analysis.</title>
        <authorList>
            <person name="Alkan N."/>
            <person name="Meng X."/>
            <person name="Friedlander G."/>
            <person name="Reuveni E."/>
            <person name="Sukno S."/>
            <person name="Sherman A."/>
            <person name="Thon M."/>
            <person name="Fluhr R."/>
            <person name="Prusky D."/>
        </authorList>
    </citation>
    <scope>NUCLEOTIDE SEQUENCE [LARGE SCALE GENOMIC DNA]</scope>
    <source>
        <strain evidence="2">Cg-14</strain>
    </source>
</reference>
<comment type="caution">
    <text evidence="1">The sequence shown here is derived from an EMBL/GenBank/DDBJ whole genome shotgun (WGS) entry which is preliminary data.</text>
</comment>
<evidence type="ECO:0000313" key="2">
    <source>
        <dbReference type="Proteomes" id="UP000015530"/>
    </source>
</evidence>
<dbReference type="EMBL" id="AMYD01001650">
    <property type="protein sequence ID" value="EQB52137.1"/>
    <property type="molecule type" value="Genomic_DNA"/>
</dbReference>
<dbReference type="AlphaFoldDB" id="T0K9B3"/>
<proteinExistence type="predicted"/>
<protein>
    <submittedName>
        <fullName evidence="1">Uncharacterized protein</fullName>
    </submittedName>
</protein>